<dbReference type="InterPro" id="IPR048366">
    <property type="entry name" value="TNP-like_GBD"/>
</dbReference>
<evidence type="ECO:0000259" key="1">
    <source>
        <dbReference type="Pfam" id="PF21787"/>
    </source>
</evidence>
<proteinExistence type="predicted"/>
<reference evidence="4" key="1">
    <citation type="submission" date="2025-08" db="UniProtKB">
        <authorList>
            <consortium name="RefSeq"/>
        </authorList>
    </citation>
    <scope>IDENTIFICATION</scope>
    <source>
        <tissue evidence="4">Whole body</tissue>
    </source>
</reference>
<feature type="domain" description="Transposable element P transposase-like GTP-binding insertion" evidence="2">
    <location>
        <begin position="225"/>
        <end position="313"/>
    </location>
</feature>
<dbReference type="GeneID" id="112457862"/>
<dbReference type="Proteomes" id="UP000504618">
    <property type="component" value="Unplaced"/>
</dbReference>
<keyword evidence="3" id="KW-1185">Reference proteome</keyword>
<dbReference type="Pfam" id="PF21788">
    <property type="entry name" value="TNP-like_GBD"/>
    <property type="match status" value="1"/>
</dbReference>
<protein>
    <submittedName>
        <fullName evidence="4">Uncharacterized protein LOC112457862</fullName>
    </submittedName>
</protein>
<evidence type="ECO:0000259" key="2">
    <source>
        <dbReference type="Pfam" id="PF21788"/>
    </source>
</evidence>
<dbReference type="Pfam" id="PF21787">
    <property type="entry name" value="TNP-like_RNaseH_N"/>
    <property type="match status" value="1"/>
</dbReference>
<evidence type="ECO:0000313" key="4">
    <source>
        <dbReference type="RefSeq" id="XP_024876928.1"/>
    </source>
</evidence>
<organism evidence="3 4">
    <name type="scientific">Temnothorax curvispinosus</name>
    <dbReference type="NCBI Taxonomy" id="300111"/>
    <lineage>
        <taxon>Eukaryota</taxon>
        <taxon>Metazoa</taxon>
        <taxon>Ecdysozoa</taxon>
        <taxon>Arthropoda</taxon>
        <taxon>Hexapoda</taxon>
        <taxon>Insecta</taxon>
        <taxon>Pterygota</taxon>
        <taxon>Neoptera</taxon>
        <taxon>Endopterygota</taxon>
        <taxon>Hymenoptera</taxon>
        <taxon>Apocrita</taxon>
        <taxon>Aculeata</taxon>
        <taxon>Formicoidea</taxon>
        <taxon>Formicidae</taxon>
        <taxon>Myrmicinae</taxon>
        <taxon>Temnothorax</taxon>
    </lineage>
</organism>
<dbReference type="AlphaFoldDB" id="A0A6J1Q5I1"/>
<name>A0A6J1Q5I1_9HYME</name>
<dbReference type="InterPro" id="IPR048365">
    <property type="entry name" value="TNP-like_RNaseH_N"/>
</dbReference>
<evidence type="ECO:0000313" key="3">
    <source>
        <dbReference type="Proteomes" id="UP000504618"/>
    </source>
</evidence>
<dbReference type="RefSeq" id="XP_024876928.1">
    <property type="nucleotide sequence ID" value="XM_025021160.1"/>
</dbReference>
<accession>A0A6J1Q5I1</accession>
<dbReference type="OrthoDB" id="7675410at2759"/>
<feature type="domain" description="Transposable element P transposase-like RNase H" evidence="1">
    <location>
        <begin position="66"/>
        <end position="194"/>
    </location>
</feature>
<gene>
    <name evidence="4" type="primary">LOC112457862</name>
</gene>
<sequence length="317" mass="35887">MLCIKRSSCSTIGTKRNRSRSEQEKHQGSTFLRRLDDVVYADEHPIPGILPVSAEKQYSTTTIFKIELLKKDFATKTPLQRHGVLLLDEINLRKSVAVCSKNLTYVGLTDLGDDGLRSSDISEQATHGLVVMFQFLADTYTQPIAVFASKNPVKGEELAKLVVKGIIYLERCGTTIHGVIADGAATNQKMWSLLKVRGTMQDTKTWFTHPLDDEKKVFVFSDTPHVIKNIRNRLLNQKKLRLNSENYIRWQYFETLYELDTNHPGNARACPKITERHVHMDNASKMRVRLATQIFSNSVAQGLAFYLSHNCKALAGF</sequence>